<keyword evidence="7" id="KW-0663">Pyridoxal phosphate</keyword>
<evidence type="ECO:0000256" key="5">
    <source>
        <dbReference type="ARBA" id="ARBA00022576"/>
    </source>
</evidence>
<dbReference type="EnsemblMetazoa" id="PPA45711.1">
    <property type="protein sequence ID" value="PPA45711.1"/>
    <property type="gene ID" value="WBGene00284080"/>
</dbReference>
<gene>
    <name evidence="9" type="primary">WBGene00284080</name>
</gene>
<evidence type="ECO:0000259" key="8">
    <source>
        <dbReference type="Pfam" id="PF00155"/>
    </source>
</evidence>
<dbReference type="PANTHER" id="PTHR11879">
    <property type="entry name" value="ASPARTATE AMINOTRANSFERASE"/>
    <property type="match status" value="1"/>
</dbReference>
<dbReference type="Proteomes" id="UP000005239">
    <property type="component" value="Unassembled WGS sequence"/>
</dbReference>
<dbReference type="OrthoDB" id="6752799at2759"/>
<dbReference type="SUPFAM" id="SSF53383">
    <property type="entry name" value="PLP-dependent transferases"/>
    <property type="match status" value="1"/>
</dbReference>
<keyword evidence="5" id="KW-0032">Aminotransferase</keyword>
<comment type="subunit">
    <text evidence="3">Homodimer.</text>
</comment>
<dbReference type="FunFam" id="3.40.640.10:FF:000268">
    <property type="entry name" value="Glutamic-oxaloacetic transaminase 1, soluble"/>
    <property type="match status" value="1"/>
</dbReference>
<evidence type="ECO:0000313" key="10">
    <source>
        <dbReference type="Proteomes" id="UP000005239"/>
    </source>
</evidence>
<dbReference type="EC" id="2.6.1.1" evidence="4"/>
<dbReference type="InterPro" id="IPR015424">
    <property type="entry name" value="PyrdxlP-dep_Trfase"/>
</dbReference>
<reference evidence="10" key="1">
    <citation type="journal article" date="2008" name="Nat. Genet.">
        <title>The Pristionchus pacificus genome provides a unique perspective on nematode lifestyle and parasitism.</title>
        <authorList>
            <person name="Dieterich C."/>
            <person name="Clifton S.W."/>
            <person name="Schuster L.N."/>
            <person name="Chinwalla A."/>
            <person name="Delehaunty K."/>
            <person name="Dinkelacker I."/>
            <person name="Fulton L."/>
            <person name="Fulton R."/>
            <person name="Godfrey J."/>
            <person name="Minx P."/>
            <person name="Mitreva M."/>
            <person name="Roeseler W."/>
            <person name="Tian H."/>
            <person name="Witte H."/>
            <person name="Yang S.P."/>
            <person name="Wilson R.K."/>
            <person name="Sommer R.J."/>
        </authorList>
    </citation>
    <scope>NUCLEOTIDE SEQUENCE [LARGE SCALE GENOMIC DNA]</scope>
    <source>
        <strain evidence="10">PS312</strain>
    </source>
</reference>
<evidence type="ECO:0000256" key="2">
    <source>
        <dbReference type="ARBA" id="ARBA00007441"/>
    </source>
</evidence>
<proteinExistence type="inferred from homology"/>
<evidence type="ECO:0000256" key="4">
    <source>
        <dbReference type="ARBA" id="ARBA00012753"/>
    </source>
</evidence>
<reference evidence="9" key="2">
    <citation type="submission" date="2022-06" db="UniProtKB">
        <authorList>
            <consortium name="EnsemblMetazoa"/>
        </authorList>
    </citation>
    <scope>IDENTIFICATION</scope>
    <source>
        <strain evidence="9">PS312</strain>
    </source>
</reference>
<protein>
    <recommendedName>
        <fullName evidence="4">aspartate transaminase</fullName>
        <ecNumber evidence="4">2.6.1.1</ecNumber>
    </recommendedName>
</protein>
<evidence type="ECO:0000256" key="7">
    <source>
        <dbReference type="ARBA" id="ARBA00022898"/>
    </source>
</evidence>
<dbReference type="InterPro" id="IPR000796">
    <property type="entry name" value="Asp_trans"/>
</dbReference>
<feature type="domain" description="Aminotransferase class I/classII large" evidence="8">
    <location>
        <begin position="29"/>
        <end position="178"/>
    </location>
</feature>
<dbReference type="Pfam" id="PF00155">
    <property type="entry name" value="Aminotran_1_2"/>
    <property type="match status" value="1"/>
</dbReference>
<evidence type="ECO:0000256" key="6">
    <source>
        <dbReference type="ARBA" id="ARBA00022679"/>
    </source>
</evidence>
<dbReference type="GO" id="GO:0005829">
    <property type="term" value="C:cytosol"/>
    <property type="evidence" value="ECO:0000318"/>
    <property type="project" value="GO_Central"/>
</dbReference>
<dbReference type="GO" id="GO:0006532">
    <property type="term" value="P:aspartate biosynthetic process"/>
    <property type="evidence" value="ECO:0000318"/>
    <property type="project" value="GO_Central"/>
</dbReference>
<dbReference type="OMA" id="FREYAYW"/>
<evidence type="ECO:0000313" key="9">
    <source>
        <dbReference type="EnsemblMetazoa" id="PPA45711.1"/>
    </source>
</evidence>
<accession>A0A8R1V192</accession>
<comment type="similarity">
    <text evidence="2">Belongs to the class-I pyridoxal-phosphate-dependent aminotransferase family.</text>
</comment>
<sequence length="188" mass="21153">MSFFTDVVEAAPIEVFHMDELFSQDPSPNKVNLSIGAYRTEEGRPWVLPVVRNAEVALANDLSLDHEYLPLLGHEQFCRAATELVLGEDSPAIVEGKAIGVQCLSGTGSLRLGAEFLHTKCEMNTVYLSRPTWGNHILVFQTAGFEEFREYAYWDENNNGIDIEGMIGDLEQAPERHDFWLCYSKKVP</sequence>
<keyword evidence="6" id="KW-0808">Transferase</keyword>
<dbReference type="InterPro" id="IPR015422">
    <property type="entry name" value="PyrdxlP-dep_Trfase_small"/>
</dbReference>
<evidence type="ECO:0000256" key="3">
    <source>
        <dbReference type="ARBA" id="ARBA00011738"/>
    </source>
</evidence>
<dbReference type="GO" id="GO:0030170">
    <property type="term" value="F:pyridoxal phosphate binding"/>
    <property type="evidence" value="ECO:0007669"/>
    <property type="project" value="InterPro"/>
</dbReference>
<dbReference type="AlphaFoldDB" id="A0A454XR33"/>
<keyword evidence="10" id="KW-1185">Reference proteome</keyword>
<dbReference type="Gene3D" id="3.90.1150.10">
    <property type="entry name" value="Aspartate Aminotransferase, domain 1"/>
    <property type="match status" value="1"/>
</dbReference>
<comment type="cofactor">
    <cofactor evidence="1">
        <name>pyridoxal 5'-phosphate</name>
        <dbReference type="ChEBI" id="CHEBI:597326"/>
    </cofactor>
</comment>
<dbReference type="GO" id="GO:0004069">
    <property type="term" value="F:L-aspartate:2-oxoglutarate aminotransferase activity"/>
    <property type="evidence" value="ECO:0000318"/>
    <property type="project" value="GO_Central"/>
</dbReference>
<dbReference type="Gene3D" id="3.40.640.10">
    <property type="entry name" value="Type I PLP-dependent aspartate aminotransferase-like (Major domain)"/>
    <property type="match status" value="1"/>
</dbReference>
<accession>A0A454XR33</accession>
<dbReference type="InterPro" id="IPR004839">
    <property type="entry name" value="Aminotransferase_I/II_large"/>
</dbReference>
<name>A0A454XR33_PRIPA</name>
<dbReference type="InterPro" id="IPR015421">
    <property type="entry name" value="PyrdxlP-dep_Trfase_major"/>
</dbReference>
<dbReference type="PANTHER" id="PTHR11879:SF55">
    <property type="entry name" value="GLUTAMATE OXALOACETATE TRANSAMINASE 1, ISOFORM B"/>
    <property type="match status" value="1"/>
</dbReference>
<evidence type="ECO:0000256" key="1">
    <source>
        <dbReference type="ARBA" id="ARBA00001933"/>
    </source>
</evidence>
<organism evidence="9 10">
    <name type="scientific">Pristionchus pacificus</name>
    <name type="common">Parasitic nematode worm</name>
    <dbReference type="NCBI Taxonomy" id="54126"/>
    <lineage>
        <taxon>Eukaryota</taxon>
        <taxon>Metazoa</taxon>
        <taxon>Ecdysozoa</taxon>
        <taxon>Nematoda</taxon>
        <taxon>Chromadorea</taxon>
        <taxon>Rhabditida</taxon>
        <taxon>Rhabditina</taxon>
        <taxon>Diplogasteromorpha</taxon>
        <taxon>Diplogasteroidea</taxon>
        <taxon>Neodiplogasteridae</taxon>
        <taxon>Pristionchus</taxon>
    </lineage>
</organism>